<proteinExistence type="predicted"/>
<dbReference type="EMBL" id="CM042886">
    <property type="protein sequence ID" value="KAI4338476.1"/>
    <property type="molecule type" value="Genomic_DNA"/>
</dbReference>
<evidence type="ECO:0000313" key="2">
    <source>
        <dbReference type="Proteomes" id="UP001057402"/>
    </source>
</evidence>
<evidence type="ECO:0000313" key="1">
    <source>
        <dbReference type="EMBL" id="KAI4338476.1"/>
    </source>
</evidence>
<name>A0ACB9NUD9_9MYRT</name>
<keyword evidence="2" id="KW-1185">Reference proteome</keyword>
<protein>
    <submittedName>
        <fullName evidence="1">Uncharacterized protein</fullName>
    </submittedName>
</protein>
<organism evidence="1 2">
    <name type="scientific">Melastoma candidum</name>
    <dbReference type="NCBI Taxonomy" id="119954"/>
    <lineage>
        <taxon>Eukaryota</taxon>
        <taxon>Viridiplantae</taxon>
        <taxon>Streptophyta</taxon>
        <taxon>Embryophyta</taxon>
        <taxon>Tracheophyta</taxon>
        <taxon>Spermatophyta</taxon>
        <taxon>Magnoliopsida</taxon>
        <taxon>eudicotyledons</taxon>
        <taxon>Gunneridae</taxon>
        <taxon>Pentapetalae</taxon>
        <taxon>rosids</taxon>
        <taxon>malvids</taxon>
        <taxon>Myrtales</taxon>
        <taxon>Melastomataceae</taxon>
        <taxon>Melastomatoideae</taxon>
        <taxon>Melastomateae</taxon>
        <taxon>Melastoma</taxon>
    </lineage>
</organism>
<reference evidence="2" key="1">
    <citation type="journal article" date="2023" name="Front. Plant Sci.">
        <title>Chromosomal-level genome assembly of Melastoma candidum provides insights into trichome evolution.</title>
        <authorList>
            <person name="Zhong Y."/>
            <person name="Wu W."/>
            <person name="Sun C."/>
            <person name="Zou P."/>
            <person name="Liu Y."/>
            <person name="Dai S."/>
            <person name="Zhou R."/>
        </authorList>
    </citation>
    <scope>NUCLEOTIDE SEQUENCE [LARGE SCALE GENOMIC DNA]</scope>
</reference>
<sequence length="176" mass="19215">MSGCEAEARDGIRLVPSGLGGVKAQQHPMHLNSIRNEIKVDLWNSRLSLGNIEGFNHSAVNSALGACDESSADGPCLPFFVWKIGEHKGLREAVVVMKFDSSKMQVKFPESGICHGLVLWIDWAMDAGDTIVASTRPRQRYWKQGVSQPGPVTCHLSVEASFDPSSSERVVRHATT</sequence>
<comment type="caution">
    <text evidence="1">The sequence shown here is derived from an EMBL/GenBank/DDBJ whole genome shotgun (WGS) entry which is preliminary data.</text>
</comment>
<gene>
    <name evidence="1" type="ORF">MLD38_023531</name>
</gene>
<accession>A0ACB9NUD9</accession>
<dbReference type="Proteomes" id="UP001057402">
    <property type="component" value="Chromosome 7"/>
</dbReference>